<organism evidence="1 2">
    <name type="scientific">Gossypium stocksii</name>
    <dbReference type="NCBI Taxonomy" id="47602"/>
    <lineage>
        <taxon>Eukaryota</taxon>
        <taxon>Viridiplantae</taxon>
        <taxon>Streptophyta</taxon>
        <taxon>Embryophyta</taxon>
        <taxon>Tracheophyta</taxon>
        <taxon>Spermatophyta</taxon>
        <taxon>Magnoliopsida</taxon>
        <taxon>eudicotyledons</taxon>
        <taxon>Gunneridae</taxon>
        <taxon>Pentapetalae</taxon>
        <taxon>rosids</taxon>
        <taxon>malvids</taxon>
        <taxon>Malvales</taxon>
        <taxon>Malvaceae</taxon>
        <taxon>Malvoideae</taxon>
        <taxon>Gossypium</taxon>
    </lineage>
</organism>
<name>A0A9D3VQV1_9ROSI</name>
<gene>
    <name evidence="1" type="ORF">J1N35_019418</name>
</gene>
<dbReference type="AlphaFoldDB" id="A0A9D3VQV1"/>
<keyword evidence="2" id="KW-1185">Reference proteome</keyword>
<evidence type="ECO:0000313" key="1">
    <source>
        <dbReference type="EMBL" id="KAH1092161.1"/>
    </source>
</evidence>
<accession>A0A9D3VQV1</accession>
<proteinExistence type="predicted"/>
<dbReference type="Proteomes" id="UP000828251">
    <property type="component" value="Unassembled WGS sequence"/>
</dbReference>
<comment type="caution">
    <text evidence="1">The sequence shown here is derived from an EMBL/GenBank/DDBJ whole genome shotgun (WGS) entry which is preliminary data.</text>
</comment>
<dbReference type="EMBL" id="JAIQCV010000006">
    <property type="protein sequence ID" value="KAH1092161.1"/>
    <property type="molecule type" value="Genomic_DNA"/>
</dbReference>
<evidence type="ECO:0000313" key="2">
    <source>
        <dbReference type="Proteomes" id="UP000828251"/>
    </source>
</evidence>
<protein>
    <submittedName>
        <fullName evidence="1">Uncharacterized protein</fullName>
    </submittedName>
</protein>
<reference evidence="1 2" key="1">
    <citation type="journal article" date="2021" name="Plant Biotechnol. J.">
        <title>Multi-omics assisted identification of the key and species-specific regulatory components of drought-tolerant mechanisms in Gossypium stocksii.</title>
        <authorList>
            <person name="Yu D."/>
            <person name="Ke L."/>
            <person name="Zhang D."/>
            <person name="Wu Y."/>
            <person name="Sun Y."/>
            <person name="Mei J."/>
            <person name="Sun J."/>
            <person name="Sun Y."/>
        </authorList>
    </citation>
    <scope>NUCLEOTIDE SEQUENCE [LARGE SCALE GENOMIC DNA]</scope>
    <source>
        <strain evidence="2">cv. E1</strain>
        <tissue evidence="1">Leaf</tissue>
    </source>
</reference>
<sequence>MPKMAKPFKKEETIDNSNDNYIYNYICGEGGNSSEDRIELSIDLGTWGPMDEDMISLDPIEF</sequence>
<dbReference type="OrthoDB" id="989865at2759"/>